<evidence type="ECO:0000256" key="4">
    <source>
        <dbReference type="ARBA" id="ARBA00023170"/>
    </source>
</evidence>
<dbReference type="Gene3D" id="3.30.450.270">
    <property type="match status" value="1"/>
</dbReference>
<evidence type="ECO:0000256" key="1">
    <source>
        <dbReference type="ARBA" id="ARBA00022543"/>
    </source>
</evidence>
<evidence type="ECO:0000313" key="6">
    <source>
        <dbReference type="EMBL" id="RUO53547.1"/>
    </source>
</evidence>
<protein>
    <recommendedName>
        <fullName evidence="5">Phytochrome chromophore attachment site domain-containing protein</fullName>
    </recommendedName>
</protein>
<sequence>MATTTSEFITQCENEKLHLSGAIQPYGALIVVDHQQTVTHVSQNIGELWRGQVGDFLGKSAPPEMTGLLAQLNQKRRYFHAELDGPQGTLDVLLTEGTNGQMLIELMPTRRNERLRSAVGMFPHNIATEEALADYQKQLVDYIRKVTEASRVMYYEFLPTGDGEVLAEAKRADIDGSYLQLRFPASDIPQIARRLYFTSEWRAIYDANVESVAVVGVQQDDVPDLSQAELRSVSPVHLHYLRNMGVSASVSWPIKGSDDLLALISLHHDEPKALDYGVLRHVSELVENYNFALREYRTEQRIRLHDHLQAKFNHFHNRLLSGEHAENYWDDVSQWLLEEFDCDGVVLRTEHQQLTAGVTLEPDTIQALLAHMRQQGELAFISDDLQHDVAAIDLTAAAGVAVLLNAPAPKHEVAFFAVREAHMYEVAWGGRPDKPMESRDQYVPVSPRRSFEKWVEKRMAHSKPWDEHTRIKLMKLRLLLNEF</sequence>
<dbReference type="SUPFAM" id="SSF55785">
    <property type="entry name" value="PYP-like sensor domain (PAS domain)"/>
    <property type="match status" value="1"/>
</dbReference>
<dbReference type="PROSITE" id="PS50046">
    <property type="entry name" value="PHYTOCHROME_2"/>
    <property type="match status" value="1"/>
</dbReference>
<evidence type="ECO:0000313" key="7">
    <source>
        <dbReference type="Proteomes" id="UP000287649"/>
    </source>
</evidence>
<dbReference type="InterPro" id="IPR016132">
    <property type="entry name" value="Phyto_chromo_attachment"/>
</dbReference>
<dbReference type="Proteomes" id="UP000287649">
    <property type="component" value="Unassembled WGS sequence"/>
</dbReference>
<evidence type="ECO:0000256" key="3">
    <source>
        <dbReference type="ARBA" id="ARBA00022991"/>
    </source>
</evidence>
<keyword evidence="4" id="KW-0675">Receptor</keyword>
<keyword evidence="1" id="KW-0600">Photoreceptor protein</keyword>
<keyword evidence="7" id="KW-1185">Reference proteome</keyword>
<dbReference type="Pfam" id="PF00360">
    <property type="entry name" value="PHY"/>
    <property type="match status" value="1"/>
</dbReference>
<dbReference type="InterPro" id="IPR035965">
    <property type="entry name" value="PAS-like_dom_sf"/>
</dbReference>
<dbReference type="RefSeq" id="WP_126773390.1">
    <property type="nucleotide sequence ID" value="NZ_PIPX01000002.1"/>
</dbReference>
<name>A0A432XXX6_9GAMM</name>
<accession>A0A432XXX6</accession>
<dbReference type="PRINTS" id="PR01033">
    <property type="entry name" value="PHYTOCHROME"/>
</dbReference>
<dbReference type="GO" id="GO:0009881">
    <property type="term" value="F:photoreceptor activity"/>
    <property type="evidence" value="ECO:0007669"/>
    <property type="project" value="UniProtKB-KW"/>
</dbReference>
<comment type="caution">
    <text evidence="6">The sequence shown here is derived from an EMBL/GenBank/DDBJ whole genome shotgun (WGS) entry which is preliminary data.</text>
</comment>
<dbReference type="InterPro" id="IPR001294">
    <property type="entry name" value="Phytochrome"/>
</dbReference>
<dbReference type="Pfam" id="PF01590">
    <property type="entry name" value="GAF"/>
    <property type="match status" value="1"/>
</dbReference>
<organism evidence="6 7">
    <name type="scientific">Pseudidiomarina homiensis</name>
    <dbReference type="NCBI Taxonomy" id="364198"/>
    <lineage>
        <taxon>Bacteria</taxon>
        <taxon>Pseudomonadati</taxon>
        <taxon>Pseudomonadota</taxon>
        <taxon>Gammaproteobacteria</taxon>
        <taxon>Alteromonadales</taxon>
        <taxon>Idiomarinaceae</taxon>
        <taxon>Pseudidiomarina</taxon>
    </lineage>
</organism>
<proteinExistence type="predicted"/>
<dbReference type="InterPro" id="IPR013654">
    <property type="entry name" value="PAS_2"/>
</dbReference>
<dbReference type="InterPro" id="IPR043150">
    <property type="entry name" value="Phytochrome_PHY_sf"/>
</dbReference>
<dbReference type="AlphaFoldDB" id="A0A432XXX6"/>
<dbReference type="InterPro" id="IPR003018">
    <property type="entry name" value="GAF"/>
</dbReference>
<feature type="domain" description="Phytochrome chromophore attachment site" evidence="5">
    <location>
        <begin position="131"/>
        <end position="288"/>
    </location>
</feature>
<dbReference type="OrthoDB" id="9808408at2"/>
<dbReference type="Pfam" id="PF08446">
    <property type="entry name" value="PAS_2"/>
    <property type="match status" value="1"/>
</dbReference>
<keyword evidence="3" id="KW-0157">Chromophore</keyword>
<dbReference type="GO" id="GO:0006355">
    <property type="term" value="P:regulation of DNA-templated transcription"/>
    <property type="evidence" value="ECO:0007669"/>
    <property type="project" value="InterPro"/>
</dbReference>
<evidence type="ECO:0000256" key="2">
    <source>
        <dbReference type="ARBA" id="ARBA00022606"/>
    </source>
</evidence>
<dbReference type="EMBL" id="PIPX01000002">
    <property type="protein sequence ID" value="RUO53547.1"/>
    <property type="molecule type" value="Genomic_DNA"/>
</dbReference>
<keyword evidence="2" id="KW-0716">Sensory transduction</keyword>
<gene>
    <name evidence="6" type="ORF">CWI70_10205</name>
</gene>
<dbReference type="Gene3D" id="3.30.450.20">
    <property type="entry name" value="PAS domain"/>
    <property type="match status" value="1"/>
</dbReference>
<dbReference type="Gene3D" id="3.30.450.40">
    <property type="match status" value="1"/>
</dbReference>
<dbReference type="InterPro" id="IPR013515">
    <property type="entry name" value="Phytochrome_cen-reg"/>
</dbReference>
<dbReference type="SUPFAM" id="SSF55781">
    <property type="entry name" value="GAF domain-like"/>
    <property type="match status" value="2"/>
</dbReference>
<evidence type="ECO:0000259" key="5">
    <source>
        <dbReference type="PROSITE" id="PS50046"/>
    </source>
</evidence>
<reference evidence="7" key="1">
    <citation type="journal article" date="2018" name="Front. Microbiol.">
        <title>Genome-Based Analysis Reveals the Taxonomy and Diversity of the Family Idiomarinaceae.</title>
        <authorList>
            <person name="Liu Y."/>
            <person name="Lai Q."/>
            <person name="Shao Z."/>
        </authorList>
    </citation>
    <scope>NUCLEOTIDE SEQUENCE [LARGE SCALE GENOMIC DNA]</scope>
    <source>
        <strain evidence="7">PO-M2</strain>
    </source>
</reference>
<dbReference type="GO" id="GO:0009584">
    <property type="term" value="P:detection of visible light"/>
    <property type="evidence" value="ECO:0007669"/>
    <property type="project" value="InterPro"/>
</dbReference>
<dbReference type="InterPro" id="IPR029016">
    <property type="entry name" value="GAF-like_dom_sf"/>
</dbReference>